<name>A0A7C3ZZN1_9CYAN</name>
<sequence length="284" mass="32763">MPRKKQTITLSVAPGTKESLESIARRLGIFWGKKPSPSGLIAAIAQQELEVGEPFTLTGAQIRALRQASRSLTDAGFIPDAQTITQLLLERGNLQPPVRQELLQQVGQPTEAWRLRVDRLIADRQPFHLLYRRKDGEQLEYTVRYAEINQHERRMYLDIWCEETEDSTSIPELRHNRCLRLDKISAIIPVTGEWRSSLDSVKVHLHCWGGLAHNYEVKEEEDVENEKVGDLRRVVKRIANTFWLFRELRPYGADCEIVSPENVRALYKEDLIKTCQRYGITTHP</sequence>
<dbReference type="AlphaFoldDB" id="A0A7C3ZZN1"/>
<gene>
    <name evidence="1" type="ORF">ENR15_24185</name>
</gene>
<comment type="caution">
    <text evidence="1">The sequence shown here is derived from an EMBL/GenBank/DDBJ whole genome shotgun (WGS) entry which is preliminary data.</text>
</comment>
<protein>
    <submittedName>
        <fullName evidence="1">WYL domain-containing protein</fullName>
    </submittedName>
</protein>
<organism evidence="1">
    <name type="scientific">Planktothricoides sp. SpSt-374</name>
    <dbReference type="NCBI Taxonomy" id="2282167"/>
    <lineage>
        <taxon>Bacteria</taxon>
        <taxon>Bacillati</taxon>
        <taxon>Cyanobacteriota</taxon>
        <taxon>Cyanophyceae</taxon>
        <taxon>Oscillatoriophycideae</taxon>
        <taxon>Oscillatoriales</taxon>
        <taxon>Oscillatoriaceae</taxon>
        <taxon>Planktothricoides</taxon>
    </lineage>
</organism>
<evidence type="ECO:0000313" key="1">
    <source>
        <dbReference type="EMBL" id="HGG03649.1"/>
    </source>
</evidence>
<reference evidence="1" key="1">
    <citation type="journal article" date="2020" name="mSystems">
        <title>Genome- and Community-Level Interaction Insights into Carbon Utilization and Element Cycling Functions of Hydrothermarchaeota in Hydrothermal Sediment.</title>
        <authorList>
            <person name="Zhou Z."/>
            <person name="Liu Y."/>
            <person name="Xu W."/>
            <person name="Pan J."/>
            <person name="Luo Z.H."/>
            <person name="Li M."/>
        </authorList>
    </citation>
    <scope>NUCLEOTIDE SEQUENCE [LARGE SCALE GENOMIC DNA]</scope>
    <source>
        <strain evidence="1">SpSt-374</strain>
    </source>
</reference>
<proteinExistence type="predicted"/>
<accession>A0A7C3ZZN1</accession>
<dbReference type="EMBL" id="DSPX01000251">
    <property type="protein sequence ID" value="HGG03649.1"/>
    <property type="molecule type" value="Genomic_DNA"/>
</dbReference>